<dbReference type="EMBL" id="JYFQ01000109">
    <property type="protein sequence ID" value="KKZ12455.1"/>
    <property type="molecule type" value="Genomic_DNA"/>
</dbReference>
<evidence type="ECO:0000313" key="2">
    <source>
        <dbReference type="Proteomes" id="UP000035037"/>
    </source>
</evidence>
<reference evidence="1 2" key="1">
    <citation type="submission" date="2015-02" db="EMBL/GenBank/DDBJ databases">
        <authorList>
            <person name="Slaby B."/>
            <person name="Hentschel U."/>
        </authorList>
    </citation>
    <scope>NUCLEOTIDE SEQUENCE [LARGE SCALE GENOMIC DNA]</scope>
    <source>
        <strain evidence="1">15L</strain>
    </source>
</reference>
<protein>
    <submittedName>
        <fullName evidence="1">Uncharacterized protein</fullName>
    </submittedName>
</protein>
<dbReference type="Proteomes" id="UP000035037">
    <property type="component" value="Unassembled WGS sequence"/>
</dbReference>
<sequence>MKRRLMRTCRDESMERSFADLMEKAPEENTILNLYHPLETVNEYLAVQDLTVQERDDTGCQHHCSAFIHKEPYRVG</sequence>
<comment type="caution">
    <text evidence="1">The sequence shown here is derived from an EMBL/GenBank/DDBJ whole genome shotgun (WGS) entry which is preliminary data.</text>
</comment>
<name>A0A0G8AUY8_9SYNE</name>
<dbReference type="AlphaFoldDB" id="A0A0G8AUY8"/>
<accession>A0A0G8AUY8</accession>
<reference evidence="1 2" key="2">
    <citation type="submission" date="2015-05" db="EMBL/GenBank/DDBJ databases">
        <title>Lifestyle Evolution in Cyanobacterial Symbionts of Sponges.</title>
        <authorList>
            <person name="Burgsdorf I."/>
            <person name="Slaby B.M."/>
            <person name="Handley K.M."/>
            <person name="Haber M."/>
            <person name="Blom J."/>
            <person name="Marshall C.W."/>
            <person name="Gilbert J.A."/>
            <person name="Hentschel U."/>
            <person name="Steindler L."/>
        </authorList>
    </citation>
    <scope>NUCLEOTIDE SEQUENCE [LARGE SCALE GENOMIC DNA]</scope>
    <source>
        <strain evidence="1">15L</strain>
    </source>
</reference>
<evidence type="ECO:0000313" key="1">
    <source>
        <dbReference type="EMBL" id="KKZ12455.1"/>
    </source>
</evidence>
<proteinExistence type="predicted"/>
<gene>
    <name evidence="1" type="ORF">TQ37_05555</name>
</gene>
<organism evidence="1 2">
    <name type="scientific">Candidatus Synechococcus spongiarum 15L</name>
    <dbReference type="NCBI Taxonomy" id="1608419"/>
    <lineage>
        <taxon>Bacteria</taxon>
        <taxon>Bacillati</taxon>
        <taxon>Cyanobacteriota</taxon>
        <taxon>Cyanophyceae</taxon>
        <taxon>Synechococcales</taxon>
        <taxon>Synechococcaceae</taxon>
        <taxon>Synechococcus</taxon>
    </lineage>
</organism>
<dbReference type="PATRIC" id="fig|1608419.3.peg.130"/>